<sequence>MSFTVFSARSIANDLENAVGEEAFYFYMREIIDGKLCESYKDAVNGEECKFDGLLQFMQHKNGLGIKDLALFEKCLSAVASSSHKMACNAEWLMIEMKGRKPLPQNGENQFTTQGYDNVIPSQLGNSRDYLLRRIARDRPELLSDIGKDKRLKSARAAAIEAGIITPSPSLQLKDPAPTAQKLLAKKGQAWCLQLLEELSELVL</sequence>
<organism evidence="1">
    <name type="scientific">uncultured Caudovirales phage</name>
    <dbReference type="NCBI Taxonomy" id="2100421"/>
    <lineage>
        <taxon>Viruses</taxon>
        <taxon>Duplodnaviria</taxon>
        <taxon>Heunggongvirae</taxon>
        <taxon>Uroviricota</taxon>
        <taxon>Caudoviricetes</taxon>
        <taxon>Peduoviridae</taxon>
        <taxon>Maltschvirus</taxon>
        <taxon>Maltschvirus maltsch</taxon>
    </lineage>
</organism>
<dbReference type="EMBL" id="LR798321">
    <property type="protein sequence ID" value="CAB5223465.1"/>
    <property type="molecule type" value="Genomic_DNA"/>
</dbReference>
<accession>A0A6J7X2W6</accession>
<proteinExistence type="predicted"/>
<protein>
    <submittedName>
        <fullName evidence="1">Uncharacterized protein</fullName>
    </submittedName>
</protein>
<reference evidence="1" key="1">
    <citation type="submission" date="2020-05" db="EMBL/GenBank/DDBJ databases">
        <authorList>
            <person name="Chiriac C."/>
            <person name="Salcher M."/>
            <person name="Ghai R."/>
            <person name="Kavagutti S V."/>
        </authorList>
    </citation>
    <scope>NUCLEOTIDE SEQUENCE</scope>
</reference>
<name>A0A6J7X2W6_9CAUD</name>
<gene>
    <name evidence="1" type="ORF">UFOVP383_63</name>
</gene>
<evidence type="ECO:0000313" key="1">
    <source>
        <dbReference type="EMBL" id="CAB5223465.1"/>
    </source>
</evidence>